<protein>
    <submittedName>
        <fullName evidence="1">L-asparaginase</fullName>
    </submittedName>
</protein>
<name>A0A6C7CP28_SALER</name>
<evidence type="ECO:0000313" key="2">
    <source>
        <dbReference type="Proteomes" id="UP000198067"/>
    </source>
</evidence>
<dbReference type="EMBL" id="CP022139">
    <property type="protein sequence ID" value="ASG89604.1"/>
    <property type="molecule type" value="Genomic_DNA"/>
</dbReference>
<reference evidence="1 2" key="1">
    <citation type="submission" date="2017-06" db="EMBL/GenBank/DDBJ databases">
        <title>Salmonella reference genomes for public health.</title>
        <authorList>
            <person name="Robertson J."/>
            <person name="Yoshida C."/>
            <person name="Gurnik S."/>
            <person name="Nash J."/>
        </authorList>
    </citation>
    <scope>NUCLEOTIDE SEQUENCE [LARGE SCALE GENOMIC DNA]</scope>
    <source>
        <strain evidence="1 2">1315K</strain>
    </source>
</reference>
<sequence length="53" mass="5791">MLLAILNLGSAHRSHVLRVRSFGCALSVSKLAAPITPGQNVRRMALCAIRRTY</sequence>
<dbReference type="AlphaFoldDB" id="A0A6C7CP28"/>
<accession>A0A6C7CP28</accession>
<gene>
    <name evidence="1" type="ORF">LFZ47_19720</name>
</gene>
<proteinExistence type="predicted"/>
<organism evidence="1 2">
    <name type="scientific">Salmonella enterica subsp. salamae serovar 55:k:z39 str. 1315K</name>
    <dbReference type="NCBI Taxonomy" id="1243602"/>
    <lineage>
        <taxon>Bacteria</taxon>
        <taxon>Pseudomonadati</taxon>
        <taxon>Pseudomonadota</taxon>
        <taxon>Gammaproteobacteria</taxon>
        <taxon>Enterobacterales</taxon>
        <taxon>Enterobacteriaceae</taxon>
        <taxon>Salmonella</taxon>
    </lineage>
</organism>
<evidence type="ECO:0000313" key="1">
    <source>
        <dbReference type="EMBL" id="ASG89604.1"/>
    </source>
</evidence>
<dbReference type="Proteomes" id="UP000198067">
    <property type="component" value="Chromosome"/>
</dbReference>